<keyword evidence="2" id="KW-0472">Membrane</keyword>
<evidence type="ECO:0000313" key="4">
    <source>
        <dbReference type="Proteomes" id="UP000799291"/>
    </source>
</evidence>
<evidence type="ECO:0000256" key="2">
    <source>
        <dbReference type="SAM" id="Phobius"/>
    </source>
</evidence>
<evidence type="ECO:0008006" key="5">
    <source>
        <dbReference type="Google" id="ProtNLM"/>
    </source>
</evidence>
<dbReference type="OrthoDB" id="3205825at2759"/>
<feature type="transmembrane region" description="Helical" evidence="2">
    <location>
        <begin position="75"/>
        <end position="98"/>
    </location>
</feature>
<feature type="transmembrane region" description="Helical" evidence="2">
    <location>
        <begin position="157"/>
        <end position="175"/>
    </location>
</feature>
<protein>
    <recommendedName>
        <fullName evidence="5">Integral membrane protein</fullName>
    </recommendedName>
</protein>
<dbReference type="Proteomes" id="UP000799291">
    <property type="component" value="Unassembled WGS sequence"/>
</dbReference>
<gene>
    <name evidence="3" type="ORF">K458DRAFT_295981</name>
</gene>
<dbReference type="PANTHER" id="PTHR35179:SF1">
    <property type="entry name" value="INTEGRAL MEMBRANE PROTEIN"/>
    <property type="match status" value="1"/>
</dbReference>
<feature type="region of interest" description="Disordered" evidence="1">
    <location>
        <begin position="321"/>
        <end position="360"/>
    </location>
</feature>
<feature type="transmembrane region" description="Helical" evidence="2">
    <location>
        <begin position="46"/>
        <end position="69"/>
    </location>
</feature>
<reference evidence="3" key="1">
    <citation type="journal article" date="2020" name="Stud. Mycol.">
        <title>101 Dothideomycetes genomes: a test case for predicting lifestyles and emergence of pathogens.</title>
        <authorList>
            <person name="Haridas S."/>
            <person name="Albert R."/>
            <person name="Binder M."/>
            <person name="Bloem J."/>
            <person name="Labutti K."/>
            <person name="Salamov A."/>
            <person name="Andreopoulos B."/>
            <person name="Baker S."/>
            <person name="Barry K."/>
            <person name="Bills G."/>
            <person name="Bluhm B."/>
            <person name="Cannon C."/>
            <person name="Castanera R."/>
            <person name="Culley D."/>
            <person name="Daum C."/>
            <person name="Ezra D."/>
            <person name="Gonzalez J."/>
            <person name="Henrissat B."/>
            <person name="Kuo A."/>
            <person name="Liang C."/>
            <person name="Lipzen A."/>
            <person name="Lutzoni F."/>
            <person name="Magnuson J."/>
            <person name="Mondo S."/>
            <person name="Nolan M."/>
            <person name="Ohm R."/>
            <person name="Pangilinan J."/>
            <person name="Park H.-J."/>
            <person name="Ramirez L."/>
            <person name="Alfaro M."/>
            <person name="Sun H."/>
            <person name="Tritt A."/>
            <person name="Yoshinaga Y."/>
            <person name="Zwiers L.-H."/>
            <person name="Turgeon B."/>
            <person name="Goodwin S."/>
            <person name="Spatafora J."/>
            <person name="Crous P."/>
            <person name="Grigoriev I."/>
        </authorList>
    </citation>
    <scope>NUCLEOTIDE SEQUENCE</scope>
    <source>
        <strain evidence="3">CBS 122367</strain>
    </source>
</reference>
<accession>A0A6G1JAQ5</accession>
<feature type="compositionally biased region" description="Polar residues" evidence="1">
    <location>
        <begin position="255"/>
        <end position="280"/>
    </location>
</feature>
<feature type="transmembrane region" description="Helical" evidence="2">
    <location>
        <begin position="195"/>
        <end position="214"/>
    </location>
</feature>
<dbReference type="PANTHER" id="PTHR35179">
    <property type="entry name" value="PROTEIN CBG02620"/>
    <property type="match status" value="1"/>
</dbReference>
<evidence type="ECO:0000313" key="3">
    <source>
        <dbReference type="EMBL" id="KAF2687245.1"/>
    </source>
</evidence>
<sequence length="360" mass="40799">MGSRESRMDVPTICFGFTLGFMVLTASKVGKQSISIYKRTRSIWSIYLFMIWAELVVSLAWAISAWLFLRGDIKGSFWFFFYIATLWTIQTQCLIQIIANRVALVMVNKQRSRLLKISLLIAVGLINISVYVVWIPARLEISERWVRLNEIWDRCEKVIYLLVDLGLNCYFLYLVRSKLISRGLTKYTPLFRFNAGIVVISIAMDGLIIAMMSLPNDLVYTQFHSLAYIVKLNIELNMADLISKVVRRQDRTDKANSSSNPSKGTELTSRTRTNNGTHSMGTHPGTIDGNVDDAVSDSSSDSGINFRIPDNAIMKTVAVETTVQEHRRDPERDEERASTTSSTAQLNEYDYAPQGYGRGL</sequence>
<dbReference type="EMBL" id="MU005575">
    <property type="protein sequence ID" value="KAF2687245.1"/>
    <property type="molecule type" value="Genomic_DNA"/>
</dbReference>
<keyword evidence="4" id="KW-1185">Reference proteome</keyword>
<dbReference type="AlphaFoldDB" id="A0A6G1JAQ5"/>
<feature type="region of interest" description="Disordered" evidence="1">
    <location>
        <begin position="250"/>
        <end position="307"/>
    </location>
</feature>
<organism evidence="3 4">
    <name type="scientific">Lentithecium fluviatile CBS 122367</name>
    <dbReference type="NCBI Taxonomy" id="1168545"/>
    <lineage>
        <taxon>Eukaryota</taxon>
        <taxon>Fungi</taxon>
        <taxon>Dikarya</taxon>
        <taxon>Ascomycota</taxon>
        <taxon>Pezizomycotina</taxon>
        <taxon>Dothideomycetes</taxon>
        <taxon>Pleosporomycetidae</taxon>
        <taxon>Pleosporales</taxon>
        <taxon>Massarineae</taxon>
        <taxon>Lentitheciaceae</taxon>
        <taxon>Lentithecium</taxon>
    </lineage>
</organism>
<evidence type="ECO:0000256" key="1">
    <source>
        <dbReference type="SAM" id="MobiDB-lite"/>
    </source>
</evidence>
<feature type="transmembrane region" description="Helical" evidence="2">
    <location>
        <begin position="119"/>
        <end position="137"/>
    </location>
</feature>
<keyword evidence="2" id="KW-0812">Transmembrane</keyword>
<name>A0A6G1JAQ5_9PLEO</name>
<proteinExistence type="predicted"/>
<keyword evidence="2" id="KW-1133">Transmembrane helix</keyword>
<feature type="compositionally biased region" description="Basic and acidic residues" evidence="1">
    <location>
        <begin position="323"/>
        <end position="337"/>
    </location>
</feature>